<accession>A0A409YN93</accession>
<name>A0A409YN93_9AGAR</name>
<comment type="caution">
    <text evidence="11">The sequence shown here is derived from an EMBL/GenBank/DDBJ whole genome shotgun (WGS) entry which is preliminary data.</text>
</comment>
<keyword evidence="12" id="KW-1185">Reference proteome</keyword>
<reference evidence="11 12" key="1">
    <citation type="journal article" date="2018" name="Evol. Lett.">
        <title>Horizontal gene cluster transfer increased hallucinogenic mushroom diversity.</title>
        <authorList>
            <person name="Reynolds H.T."/>
            <person name="Vijayakumar V."/>
            <person name="Gluck-Thaler E."/>
            <person name="Korotkin H.B."/>
            <person name="Matheny P.B."/>
            <person name="Slot J.C."/>
        </authorList>
    </citation>
    <scope>NUCLEOTIDE SEQUENCE [LARGE SCALE GENOMIC DNA]</scope>
    <source>
        <strain evidence="11 12">2629</strain>
    </source>
</reference>
<keyword evidence="6" id="KW-0238">DNA-binding</keyword>
<evidence type="ECO:0000256" key="5">
    <source>
        <dbReference type="ARBA" id="ARBA00022895"/>
    </source>
</evidence>
<dbReference type="GO" id="GO:0003677">
    <property type="term" value="F:DNA binding"/>
    <property type="evidence" value="ECO:0007669"/>
    <property type="project" value="UniProtKB-KW"/>
</dbReference>
<evidence type="ECO:0000313" key="12">
    <source>
        <dbReference type="Proteomes" id="UP000284842"/>
    </source>
</evidence>
<dbReference type="EMBL" id="NHTK01000939">
    <property type="protein sequence ID" value="PPR04492.1"/>
    <property type="molecule type" value="Genomic_DNA"/>
</dbReference>
<keyword evidence="7" id="KW-0539">Nucleus</keyword>
<keyword evidence="4" id="KW-0158">Chromosome</keyword>
<feature type="region of interest" description="Disordered" evidence="9">
    <location>
        <begin position="386"/>
        <end position="417"/>
    </location>
</feature>
<evidence type="ECO:0000256" key="4">
    <source>
        <dbReference type="ARBA" id="ARBA00022454"/>
    </source>
</evidence>
<organism evidence="11 12">
    <name type="scientific">Panaeolus cyanescens</name>
    <dbReference type="NCBI Taxonomy" id="181874"/>
    <lineage>
        <taxon>Eukaryota</taxon>
        <taxon>Fungi</taxon>
        <taxon>Dikarya</taxon>
        <taxon>Basidiomycota</taxon>
        <taxon>Agaricomycotina</taxon>
        <taxon>Agaricomycetes</taxon>
        <taxon>Agaricomycetidae</taxon>
        <taxon>Agaricales</taxon>
        <taxon>Agaricineae</taxon>
        <taxon>Galeropsidaceae</taxon>
        <taxon>Panaeolus</taxon>
    </lineage>
</organism>
<feature type="region of interest" description="Disordered" evidence="9">
    <location>
        <begin position="221"/>
        <end position="286"/>
    </location>
</feature>
<feature type="compositionally biased region" description="Basic and acidic residues" evidence="9">
    <location>
        <begin position="388"/>
        <end position="397"/>
    </location>
</feature>
<evidence type="ECO:0000313" key="11">
    <source>
        <dbReference type="EMBL" id="PPR04492.1"/>
    </source>
</evidence>
<dbReference type="GO" id="GO:0000781">
    <property type="term" value="C:chromosome, telomeric region"/>
    <property type="evidence" value="ECO:0007669"/>
    <property type="project" value="UniProtKB-SubCell"/>
</dbReference>
<protein>
    <recommendedName>
        <fullName evidence="3">CST complex subunit STN1</fullName>
    </recommendedName>
    <alternativeName>
        <fullName evidence="8">Suppressor of cdc thirteen homolog</fullName>
    </alternativeName>
</protein>
<evidence type="ECO:0000256" key="8">
    <source>
        <dbReference type="ARBA" id="ARBA00030039"/>
    </source>
</evidence>
<evidence type="ECO:0000256" key="9">
    <source>
        <dbReference type="SAM" id="MobiDB-lite"/>
    </source>
</evidence>
<feature type="compositionally biased region" description="Low complexity" evidence="9">
    <location>
        <begin position="255"/>
        <end position="265"/>
    </location>
</feature>
<dbReference type="InParanoid" id="A0A409YN93"/>
<feature type="domain" description="CST complex subunit Stn1 N-terminal" evidence="10">
    <location>
        <begin position="85"/>
        <end position="131"/>
    </location>
</feature>
<dbReference type="PANTHER" id="PTHR13989">
    <property type="entry name" value="REPLICATION PROTEIN A-RELATED"/>
    <property type="match status" value="1"/>
</dbReference>
<evidence type="ECO:0000256" key="7">
    <source>
        <dbReference type="ARBA" id="ARBA00023242"/>
    </source>
</evidence>
<gene>
    <name evidence="11" type="ORF">CVT24_013101</name>
</gene>
<dbReference type="InterPro" id="IPR018856">
    <property type="entry name" value="Stn1_N"/>
</dbReference>
<feature type="compositionally biased region" description="Polar residues" evidence="9">
    <location>
        <begin position="340"/>
        <end position="354"/>
    </location>
</feature>
<evidence type="ECO:0000256" key="3">
    <source>
        <dbReference type="ARBA" id="ARBA00017411"/>
    </source>
</evidence>
<keyword evidence="5" id="KW-0779">Telomere</keyword>
<evidence type="ECO:0000256" key="1">
    <source>
        <dbReference type="ARBA" id="ARBA00004123"/>
    </source>
</evidence>
<dbReference type="SUPFAM" id="SSF50249">
    <property type="entry name" value="Nucleic acid-binding proteins"/>
    <property type="match status" value="1"/>
</dbReference>
<dbReference type="OrthoDB" id="77828at2759"/>
<feature type="region of interest" description="Disordered" evidence="9">
    <location>
        <begin position="1"/>
        <end position="23"/>
    </location>
</feature>
<feature type="compositionally biased region" description="Polar residues" evidence="9">
    <location>
        <begin position="236"/>
        <end position="254"/>
    </location>
</feature>
<dbReference type="PANTHER" id="PTHR13989:SF33">
    <property type="entry name" value="CST COMPLEX SUBUNIT STN1"/>
    <property type="match status" value="1"/>
</dbReference>
<feature type="compositionally biased region" description="Polar residues" evidence="9">
    <location>
        <begin position="402"/>
        <end position="412"/>
    </location>
</feature>
<feature type="region of interest" description="Disordered" evidence="9">
    <location>
        <begin position="308"/>
        <end position="354"/>
    </location>
</feature>
<proteinExistence type="predicted"/>
<dbReference type="GO" id="GO:0005634">
    <property type="term" value="C:nucleus"/>
    <property type="evidence" value="ECO:0007669"/>
    <property type="project" value="UniProtKB-SubCell"/>
</dbReference>
<dbReference type="STRING" id="181874.A0A409YN93"/>
<evidence type="ECO:0000256" key="6">
    <source>
        <dbReference type="ARBA" id="ARBA00023125"/>
    </source>
</evidence>
<dbReference type="Gene3D" id="2.40.50.140">
    <property type="entry name" value="Nucleic acid-binding proteins"/>
    <property type="match status" value="1"/>
</dbReference>
<dbReference type="Pfam" id="PF10451">
    <property type="entry name" value="Stn1"/>
    <property type="match status" value="1"/>
</dbReference>
<evidence type="ECO:0000259" key="10">
    <source>
        <dbReference type="Pfam" id="PF10451"/>
    </source>
</evidence>
<sequence>MSFTTLQTPKASSTKPRQSTATTTKIRFAEPALPPVTPTPDSVPTVKKSDVAAIWSWTFKAEAIAECSIKDALEMTENKIENFDFYWLGRVPCRTIQVVGIVVGVQVYDRKVVYTVDDGTGVVDCELIVKQSAIEPAANVSKYVMPRPAGPPIPPKPVAVVGDFVKAVGRVRSSFETRKVISQSIDKCYATDEVLHLRKVRKLHSTHYGIEEEWILPLPQAPVPTTPQKAEPSTPARVSSSHIAHPSTGKSTIASSVSSSPVLPVIRESVPPSTPKKLRHPSRLHTHDLTDTTFRIYLKHYMDHAPIPSQAEDEDDEPEFPPSSQPDLYATPRPIKSKSKPQTQNSFHALPESSNTPLQGFTLSYLRRVPELALLATRVVQAHARRKAREERKKLKEMGQVPSKSQATSSSKELPPDKAAPKIKRLFQWAIKQLYKDGLIILWDGPVRNIPKGDGSGSTGVLDLTALWKTNTSTSTSTSMSMYPSSSRSTYGAENSMFSSTTNESIITNTMLQSLAEDPTSGYLSDPSPAEESYISLSASGSCYLTTQVESVVRDLVDRNASVGKPYEGVSVDGVVGTMKRDDRWRYLGAWSVEDALARLEAEGKFIAAASDYNMEGFDDLHLKGYDPVPHPPLWFTDRHISTELALRNVVHIPQLVSTMAEDFKDDLMGFLANHDEFPVAKQLTILGRNPCKSFHIGNGDASSFQYEYSEQIGMHAMCLASSVYIHPNQRLWQPAFTMKQYQRNPTFLNQVDVCVQTDRTKRYDFFYSDDARKKIDQDTLQKLRVLRDGSDCLATFHFFPACSSAKTIVLSTIDGHAPHWATPSTVAPKLLQPRTISRPVDAADTWWEAFSTQNPPVDSQGNNIQRDPIHQAKGKVKIPPHYESSDRETPDVSEYIQRAWSRAVETDATFMVFNSGETERIGIRHRATNTLFLSSWTEPFSGTYLAIHLTLYAAIVKDALARTQIKSQPGDNVIAQPILQANSTVNLKRKQRPSNLEVTPRKSKRLRGGESPSTKSFDIEKEIASRNILLVSFDFGVYHSPAPSSFLRVSSSCHPDFVSKPFQKPEADKQYPMTECMHFIAKEKVGSGGAGSVFRGVLQIQADSSVIERTMVIKIPMGIQPPSAIHEEYKIYTTLAAAGVTEGIARVYDGLIILWDGPVRNIPKGDGSGSMGVLDLTALWKTNTSTSTSTSMPMYPSSSRSTYAAENSMFSSTTNESIITNTMLQSLGRAEDPTSGYLSDPSPAEESYISLSASGSCYLTTQMESVVRDLVDRNVSVALGKPYEGVSVDGVVGTMKRDDRWRYLGAWSVEDALPKLEVEGKDWKMANGRWDITCS</sequence>
<comment type="subcellular location">
    <subcellularLocation>
        <location evidence="2">Chromosome</location>
        <location evidence="2">Telomere</location>
    </subcellularLocation>
    <subcellularLocation>
        <location evidence="1">Nucleus</location>
    </subcellularLocation>
</comment>
<dbReference type="InterPro" id="IPR040260">
    <property type="entry name" value="RFA2-like"/>
</dbReference>
<feature type="region of interest" description="Disordered" evidence="9">
    <location>
        <begin position="990"/>
        <end position="1015"/>
    </location>
</feature>
<evidence type="ECO:0000256" key="2">
    <source>
        <dbReference type="ARBA" id="ARBA00004574"/>
    </source>
</evidence>
<dbReference type="Proteomes" id="UP000284842">
    <property type="component" value="Unassembled WGS sequence"/>
</dbReference>
<dbReference type="InterPro" id="IPR012340">
    <property type="entry name" value="NA-bd_OB-fold"/>
</dbReference>